<protein>
    <submittedName>
        <fullName evidence="10">Spore germination protein KC</fullName>
    </submittedName>
</protein>
<keyword evidence="5" id="KW-0472">Membrane</keyword>
<evidence type="ECO:0000256" key="2">
    <source>
        <dbReference type="ARBA" id="ARBA00007886"/>
    </source>
</evidence>
<dbReference type="PANTHER" id="PTHR35789:SF1">
    <property type="entry name" value="SPORE GERMINATION PROTEIN B3"/>
    <property type="match status" value="1"/>
</dbReference>
<evidence type="ECO:0000256" key="4">
    <source>
        <dbReference type="ARBA" id="ARBA00022729"/>
    </source>
</evidence>
<dbReference type="PROSITE" id="PS51257">
    <property type="entry name" value="PROKAR_LIPOPROTEIN"/>
    <property type="match status" value="1"/>
</dbReference>
<evidence type="ECO:0000259" key="9">
    <source>
        <dbReference type="Pfam" id="PF25198"/>
    </source>
</evidence>
<evidence type="ECO:0000256" key="6">
    <source>
        <dbReference type="ARBA" id="ARBA00023139"/>
    </source>
</evidence>
<dbReference type="GO" id="GO:0009847">
    <property type="term" value="P:spore germination"/>
    <property type="evidence" value="ECO:0007669"/>
    <property type="project" value="InterPro"/>
</dbReference>
<organism evidence="10 11">
    <name type="scientific">Paenibacillus prosopidis</name>
    <dbReference type="NCBI Taxonomy" id="630520"/>
    <lineage>
        <taxon>Bacteria</taxon>
        <taxon>Bacillati</taxon>
        <taxon>Bacillota</taxon>
        <taxon>Bacilli</taxon>
        <taxon>Bacillales</taxon>
        <taxon>Paenibacillaceae</taxon>
        <taxon>Paenibacillus</taxon>
    </lineage>
</organism>
<keyword evidence="3" id="KW-0309">Germination</keyword>
<dbReference type="PANTHER" id="PTHR35789">
    <property type="entry name" value="SPORE GERMINATION PROTEIN B3"/>
    <property type="match status" value="1"/>
</dbReference>
<evidence type="ECO:0000313" key="11">
    <source>
        <dbReference type="Proteomes" id="UP000252415"/>
    </source>
</evidence>
<keyword evidence="11" id="KW-1185">Reference proteome</keyword>
<name>A0A368VU13_9BACL</name>
<dbReference type="Pfam" id="PF05504">
    <property type="entry name" value="Spore_GerAC"/>
    <property type="match status" value="1"/>
</dbReference>
<dbReference type="InterPro" id="IPR046953">
    <property type="entry name" value="Spore_GerAC-like_C"/>
</dbReference>
<keyword evidence="4" id="KW-0732">Signal</keyword>
<dbReference type="InterPro" id="IPR038501">
    <property type="entry name" value="Spore_GerAC_C_sf"/>
</dbReference>
<evidence type="ECO:0000256" key="5">
    <source>
        <dbReference type="ARBA" id="ARBA00023136"/>
    </source>
</evidence>
<comment type="subcellular location">
    <subcellularLocation>
        <location evidence="1">Membrane</location>
        <topology evidence="1">Lipid-anchor</topology>
    </subcellularLocation>
</comment>
<evidence type="ECO:0000313" key="10">
    <source>
        <dbReference type="EMBL" id="RCW43466.1"/>
    </source>
</evidence>
<evidence type="ECO:0000256" key="3">
    <source>
        <dbReference type="ARBA" id="ARBA00022544"/>
    </source>
</evidence>
<dbReference type="InterPro" id="IPR057336">
    <property type="entry name" value="GerAC_N"/>
</dbReference>
<dbReference type="Proteomes" id="UP000252415">
    <property type="component" value="Unassembled WGS sequence"/>
</dbReference>
<dbReference type="OrthoDB" id="9816067at2"/>
<dbReference type="GO" id="GO:0016020">
    <property type="term" value="C:membrane"/>
    <property type="evidence" value="ECO:0007669"/>
    <property type="project" value="UniProtKB-SubCell"/>
</dbReference>
<reference evidence="10 11" key="1">
    <citation type="submission" date="2018-07" db="EMBL/GenBank/DDBJ databases">
        <title>Genomic Encyclopedia of Type Strains, Phase III (KMG-III): the genomes of soil and plant-associated and newly described type strains.</title>
        <authorList>
            <person name="Whitman W."/>
        </authorList>
    </citation>
    <scope>NUCLEOTIDE SEQUENCE [LARGE SCALE GENOMIC DNA]</scope>
    <source>
        <strain evidence="10 11">CECT 7506</strain>
    </source>
</reference>
<keyword evidence="6" id="KW-0564">Palmitate</keyword>
<evidence type="ECO:0000259" key="8">
    <source>
        <dbReference type="Pfam" id="PF05504"/>
    </source>
</evidence>
<sequence length="393" mass="44157">MKKLFLVLVVLLNPLFLVGCWDRIEINDIAVVTGLGIDQKNEKTIELTAEMYIPKALGGGGGGSGGGGGPQTYVRIGEGNTIADAISNLQEKIPREVFWGQTKVIVIGEKLAKEGIRVTLDFLTRHTEPRLRAHVFVAKGKAKDVLALHPPLERSPSEVLRELAKMKILMDVTLMNLLQMLSGDAQAAAIPMVHILPPQKGMEPLQTIAYINQTAIFRKDKMVGQISDKLTRGVLWFRNEIKLSNITIKPKEGKGYVSSTLLRANSQLIPKIEGGKWRITLKAVTEDDVIVNGSNLNLMNPKFIQMLEKDLEKEIEHRLTQTLEKVQKEMKVDILGFSEEFQRKYPKEWKKVKKNWDEIFPSVEVTYDIKAFIRRPGMSTTPQGLPEDEVKQK</sequence>
<proteinExistence type="inferred from homology"/>
<evidence type="ECO:0000256" key="1">
    <source>
        <dbReference type="ARBA" id="ARBA00004635"/>
    </source>
</evidence>
<comment type="similarity">
    <text evidence="2">Belongs to the GerABKC lipoprotein family.</text>
</comment>
<dbReference type="Gene3D" id="6.20.190.10">
    <property type="entry name" value="Nutrient germinant receptor protein C, domain 1"/>
    <property type="match status" value="1"/>
</dbReference>
<feature type="domain" description="Spore germination GerAC-like C-terminal" evidence="8">
    <location>
        <begin position="213"/>
        <end position="377"/>
    </location>
</feature>
<gene>
    <name evidence="10" type="ORF">DFP97_113139</name>
</gene>
<dbReference type="RefSeq" id="WP_114382047.1">
    <property type="nucleotide sequence ID" value="NZ_QPJD01000013.1"/>
</dbReference>
<evidence type="ECO:0000256" key="7">
    <source>
        <dbReference type="ARBA" id="ARBA00023288"/>
    </source>
</evidence>
<keyword evidence="7" id="KW-0449">Lipoprotein</keyword>
<feature type="domain" description="Spore germination protein N-terminal" evidence="9">
    <location>
        <begin position="22"/>
        <end position="195"/>
    </location>
</feature>
<dbReference type="Gene3D" id="3.30.300.210">
    <property type="entry name" value="Nutrient germinant receptor protein C, domain 3"/>
    <property type="match status" value="1"/>
</dbReference>
<accession>A0A368VU13</accession>
<dbReference type="NCBIfam" id="TIGR02887">
    <property type="entry name" value="spore_ger_x_C"/>
    <property type="match status" value="1"/>
</dbReference>
<comment type="caution">
    <text evidence="10">The sequence shown here is derived from an EMBL/GenBank/DDBJ whole genome shotgun (WGS) entry which is preliminary data.</text>
</comment>
<dbReference type="Pfam" id="PF25198">
    <property type="entry name" value="Spore_GerAC_N"/>
    <property type="match status" value="1"/>
</dbReference>
<dbReference type="InterPro" id="IPR008844">
    <property type="entry name" value="Spore_GerAC-like"/>
</dbReference>
<dbReference type="EMBL" id="QPJD01000013">
    <property type="protein sequence ID" value="RCW43466.1"/>
    <property type="molecule type" value="Genomic_DNA"/>
</dbReference>
<dbReference type="AlphaFoldDB" id="A0A368VU13"/>